<sequence length="225" mass="24471">MNLPYPHFQVNFKVYPNTSGEDALSFARMLETIEAETDARFVLTPQLPDIRLITEHTDLAVTAPAMDAVEPGRGMGKILPETVADAGADGVVINHAENRDTLSDLVWKIERCRDLDLDSVVCVDSIEMGRAVAEFDPDSMIYEMPEDISSDRAITQTHPDRVRDFVAMVETENPRTRVLVGGGISTAEDVRLAFEQGGHATGAASAVSLASDPESLLRDIAASFP</sequence>
<dbReference type="Proteomes" id="UP000198902">
    <property type="component" value="Unassembled WGS sequence"/>
</dbReference>
<organism evidence="2 3">
    <name type="scientific">Haloferax massiliensis</name>
    <dbReference type="NCBI Taxonomy" id="1476858"/>
    <lineage>
        <taxon>Archaea</taxon>
        <taxon>Methanobacteriati</taxon>
        <taxon>Methanobacteriota</taxon>
        <taxon>Stenosarchaea group</taxon>
        <taxon>Halobacteria</taxon>
        <taxon>Halobacteriales</taxon>
        <taxon>Haloferacaceae</taxon>
        <taxon>Haloferax</taxon>
    </lineage>
</organism>
<evidence type="ECO:0000256" key="1">
    <source>
        <dbReference type="ARBA" id="ARBA00023235"/>
    </source>
</evidence>
<dbReference type="SUPFAM" id="SSF51351">
    <property type="entry name" value="Triosephosphate isomerase (TIM)"/>
    <property type="match status" value="1"/>
</dbReference>
<dbReference type="InterPro" id="IPR000652">
    <property type="entry name" value="Triosephosphate_isomerase"/>
</dbReference>
<dbReference type="Gene3D" id="3.20.20.70">
    <property type="entry name" value="Aldolase class I"/>
    <property type="match status" value="1"/>
</dbReference>
<evidence type="ECO:0000313" key="2">
    <source>
        <dbReference type="EMBL" id="CQR48676.1"/>
    </source>
</evidence>
<gene>
    <name evidence="2" type="primary">tpiA_1</name>
    <name evidence="2" type="ORF">BN996_00123</name>
</gene>
<name>A0A0D6JL99_9EURY</name>
<keyword evidence="3" id="KW-1185">Reference proteome</keyword>
<dbReference type="EMBL" id="CSTE01000001">
    <property type="protein sequence ID" value="CQR48676.1"/>
    <property type="molecule type" value="Genomic_DNA"/>
</dbReference>
<dbReference type="AlphaFoldDB" id="A0A0D6JL99"/>
<protein>
    <submittedName>
        <fullName evidence="2">Triosephosphate isomerase</fullName>
    </submittedName>
</protein>
<reference evidence="3" key="1">
    <citation type="submission" date="2015-03" db="EMBL/GenBank/DDBJ databases">
        <authorList>
            <person name="Urmite Genomes"/>
        </authorList>
    </citation>
    <scope>NUCLEOTIDE SEQUENCE [LARGE SCALE GENOMIC DNA]</scope>
    <source>
        <strain evidence="3">Arc-Hr</strain>
    </source>
</reference>
<dbReference type="RefSeq" id="WP_089776733.1">
    <property type="nucleotide sequence ID" value="NZ_CABLRR010000001.1"/>
</dbReference>
<dbReference type="GO" id="GO:0004807">
    <property type="term" value="F:triose-phosphate isomerase activity"/>
    <property type="evidence" value="ECO:0007669"/>
    <property type="project" value="InterPro"/>
</dbReference>
<accession>A0A0D6JL99</accession>
<keyword evidence="1 2" id="KW-0413">Isomerase</keyword>
<dbReference type="OrthoDB" id="9465at2157"/>
<proteinExistence type="predicted"/>
<dbReference type="NCBIfam" id="NF003302">
    <property type="entry name" value="PRK04302.1"/>
    <property type="match status" value="1"/>
</dbReference>
<dbReference type="InterPro" id="IPR013785">
    <property type="entry name" value="Aldolase_TIM"/>
</dbReference>
<dbReference type="InterPro" id="IPR035990">
    <property type="entry name" value="TIM_sf"/>
</dbReference>
<evidence type="ECO:0000313" key="3">
    <source>
        <dbReference type="Proteomes" id="UP000198902"/>
    </source>
</evidence>
<dbReference type="PROSITE" id="PS51440">
    <property type="entry name" value="TIM_2"/>
    <property type="match status" value="1"/>
</dbReference>
<dbReference type="Pfam" id="PF00121">
    <property type="entry name" value="TIM"/>
    <property type="match status" value="1"/>
</dbReference>